<keyword evidence="3" id="KW-0119">Carbohydrate metabolism</keyword>
<dbReference type="SUPFAM" id="SSF53067">
    <property type="entry name" value="Actin-like ATPase domain"/>
    <property type="match status" value="1"/>
</dbReference>
<evidence type="ECO:0000256" key="4">
    <source>
        <dbReference type="SAM" id="MobiDB-lite"/>
    </source>
</evidence>
<dbReference type="RefSeq" id="WP_006904104.1">
    <property type="nucleotide sequence ID" value="NZ_JH976535.1"/>
</dbReference>
<comment type="function">
    <text evidence="1">Transcriptional repressor of xylose-utilizing enzymes.</text>
</comment>
<dbReference type="Gene3D" id="3.30.420.40">
    <property type="match status" value="2"/>
</dbReference>
<dbReference type="EMBL" id="AENY02000003">
    <property type="protein sequence ID" value="EKP94101.1"/>
    <property type="molecule type" value="Genomic_DNA"/>
</dbReference>
<dbReference type="AlphaFoldDB" id="K6QCA2"/>
<keyword evidence="3" id="KW-0859">Xylose metabolism</keyword>
<dbReference type="CDD" id="cd00090">
    <property type="entry name" value="HTH_ARSR"/>
    <property type="match status" value="1"/>
</dbReference>
<dbReference type="CDD" id="cd23763">
    <property type="entry name" value="ASKHA_ATPase_ROK"/>
    <property type="match status" value="1"/>
</dbReference>
<accession>K6QCA2</accession>
<dbReference type="PANTHER" id="PTHR18964">
    <property type="entry name" value="ROK (REPRESSOR, ORF, KINASE) FAMILY"/>
    <property type="match status" value="1"/>
</dbReference>
<comment type="similarity">
    <text evidence="2">Belongs to the ROK (NagC/XylR) family.</text>
</comment>
<dbReference type="HOGENOM" id="CLU_036604_13_2_9"/>
<organism evidence="5 6">
    <name type="scientific">Thermaerobacter subterraneus DSM 13965</name>
    <dbReference type="NCBI Taxonomy" id="867903"/>
    <lineage>
        <taxon>Bacteria</taxon>
        <taxon>Bacillati</taxon>
        <taxon>Bacillota</taxon>
        <taxon>Clostridia</taxon>
        <taxon>Eubacteriales</taxon>
        <taxon>Clostridiales Family XVII. Incertae Sedis</taxon>
        <taxon>Thermaerobacter</taxon>
    </lineage>
</organism>
<evidence type="ECO:0000313" key="5">
    <source>
        <dbReference type="EMBL" id="EKP94101.1"/>
    </source>
</evidence>
<dbReference type="Pfam" id="PF13412">
    <property type="entry name" value="HTH_24"/>
    <property type="match status" value="1"/>
</dbReference>
<gene>
    <name evidence="5" type="ORF">ThesuDRAFT_01826</name>
</gene>
<dbReference type="InterPro" id="IPR036390">
    <property type="entry name" value="WH_DNA-bd_sf"/>
</dbReference>
<dbReference type="SUPFAM" id="SSF46785">
    <property type="entry name" value="Winged helix' DNA-binding domain"/>
    <property type="match status" value="1"/>
</dbReference>
<comment type="caution">
    <text evidence="5">The sequence shown here is derived from an EMBL/GenBank/DDBJ whole genome shotgun (WGS) entry which is preliminary data.</text>
</comment>
<proteinExistence type="inferred from homology"/>
<dbReference type="PANTHER" id="PTHR18964:SF149">
    <property type="entry name" value="BIFUNCTIONAL UDP-N-ACETYLGLUCOSAMINE 2-EPIMERASE_N-ACETYLMANNOSAMINE KINASE"/>
    <property type="match status" value="1"/>
</dbReference>
<dbReference type="Pfam" id="PF00480">
    <property type="entry name" value="ROK"/>
    <property type="match status" value="1"/>
</dbReference>
<dbReference type="STRING" id="867903.ThesuDRAFT_01826"/>
<dbReference type="InterPro" id="IPR000600">
    <property type="entry name" value="ROK"/>
</dbReference>
<evidence type="ECO:0000313" key="6">
    <source>
        <dbReference type="Proteomes" id="UP000005710"/>
    </source>
</evidence>
<dbReference type="Gene3D" id="1.10.10.10">
    <property type="entry name" value="Winged helix-like DNA-binding domain superfamily/Winged helix DNA-binding domain"/>
    <property type="match status" value="1"/>
</dbReference>
<dbReference type="GO" id="GO:0042732">
    <property type="term" value="P:D-xylose metabolic process"/>
    <property type="evidence" value="ECO:0007669"/>
    <property type="project" value="UniProtKB-KW"/>
</dbReference>
<feature type="region of interest" description="Disordered" evidence="4">
    <location>
        <begin position="429"/>
        <end position="450"/>
    </location>
</feature>
<dbReference type="OrthoDB" id="9796533at2"/>
<evidence type="ECO:0000256" key="3">
    <source>
        <dbReference type="ARBA" id="ARBA00022629"/>
    </source>
</evidence>
<sequence>MAGAAGRFPAQRFPSSPSGHRWAILHLLRQHGPLSRKDLARRTGLSQPRVSALVRELLDEHLVQEVGTGRSSGGRRPVLLDLNPAAYWVLAAMVEADRCDVAMADLSGRLVRVETVDLQLAAGRPGNGQEALDRLAEALKGVVKRAGLPPDRWLGTAVGVPGIVDPDTGRVRRAPGVGWWQDAAVREGLESRLPGPVLVENDVNLMALGEYARGAGQGARCLVLMYVGTGIGAAVVAGGRLFRGATSAAGEIGYLPVGLVPDAVEAGEAVDAKEAVDAERAVGAGDAGDARDAGDAGEGSVQPGFGCFEARYSARAVARFLEGRGIAPDGRPVAVLAELAQRDAEARRFFRRLIAHWGLAVASLVAVIDPDRVLLGGEAQAIGPEGLAELRRVAARYVPDLPPIAFAALGARAGLEGAVYQVLNSAGPGMGHGARPTSTGAASTGTGGTP</sequence>
<keyword evidence="5" id="KW-0808">Transferase</keyword>
<protein>
    <submittedName>
        <fullName evidence="5">Transcriptional regulator/sugar kinase</fullName>
    </submittedName>
</protein>
<keyword evidence="6" id="KW-1185">Reference proteome</keyword>
<dbReference type="Proteomes" id="UP000005710">
    <property type="component" value="Unassembled WGS sequence"/>
</dbReference>
<dbReference type="GO" id="GO:0016301">
    <property type="term" value="F:kinase activity"/>
    <property type="evidence" value="ECO:0007669"/>
    <property type="project" value="UniProtKB-KW"/>
</dbReference>
<evidence type="ECO:0000256" key="1">
    <source>
        <dbReference type="ARBA" id="ARBA00002486"/>
    </source>
</evidence>
<dbReference type="InterPro" id="IPR036388">
    <property type="entry name" value="WH-like_DNA-bd_sf"/>
</dbReference>
<dbReference type="InterPro" id="IPR011991">
    <property type="entry name" value="ArsR-like_HTH"/>
</dbReference>
<name>K6QCA2_9FIRM</name>
<evidence type="ECO:0000256" key="2">
    <source>
        <dbReference type="ARBA" id="ARBA00006479"/>
    </source>
</evidence>
<dbReference type="InterPro" id="IPR043129">
    <property type="entry name" value="ATPase_NBD"/>
</dbReference>
<reference evidence="5" key="1">
    <citation type="submission" date="2010-10" db="EMBL/GenBank/DDBJ databases">
        <authorList>
            <consortium name="US DOE Joint Genome Institute (JGI-PGF)"/>
            <person name="Lucas S."/>
            <person name="Copeland A."/>
            <person name="Lapidus A."/>
            <person name="Bruce D."/>
            <person name="Goodwin L."/>
            <person name="Pitluck S."/>
            <person name="Kyrpides N."/>
            <person name="Mavromatis K."/>
            <person name="Detter J.C."/>
            <person name="Han C."/>
            <person name="Land M."/>
            <person name="Hauser L."/>
            <person name="Markowitz V."/>
            <person name="Cheng J.-F."/>
            <person name="Hugenholtz P."/>
            <person name="Woyke T."/>
            <person name="Wu D."/>
            <person name="Pukall R."/>
            <person name="Wahrenburg C."/>
            <person name="Brambilla E."/>
            <person name="Klenk H.-P."/>
            <person name="Eisen J.A."/>
        </authorList>
    </citation>
    <scope>NUCLEOTIDE SEQUENCE [LARGE SCALE GENOMIC DNA]</scope>
    <source>
        <strain evidence="5">DSM 13965</strain>
    </source>
</reference>
<reference evidence="5" key="2">
    <citation type="submission" date="2012-10" db="EMBL/GenBank/DDBJ databases">
        <title>Improved high-quality draft of Thermaerobacter subterraneus C21, DSM 13965.</title>
        <authorList>
            <consortium name="DOE Joint Genome Institute"/>
            <person name="Eisen J."/>
            <person name="Huntemann M."/>
            <person name="Wei C.-L."/>
            <person name="Han J."/>
            <person name="Detter J.C."/>
            <person name="Han C."/>
            <person name="Tapia R."/>
            <person name="Chen A."/>
            <person name="Kyrpides N."/>
            <person name="Mavromatis K."/>
            <person name="Markowitz V."/>
            <person name="Szeto E."/>
            <person name="Ivanova N."/>
            <person name="Mikhailova N."/>
            <person name="Ovchinnikova G."/>
            <person name="Pagani I."/>
            <person name="Pati A."/>
            <person name="Goodwin L."/>
            <person name="Nordberg H.P."/>
            <person name="Cantor M.N."/>
            <person name="Hua S.X."/>
            <person name="Woyke T."/>
            <person name="Eisen J."/>
            <person name="Klenk H.-P."/>
        </authorList>
    </citation>
    <scope>NUCLEOTIDE SEQUENCE [LARGE SCALE GENOMIC DNA]</scope>
    <source>
        <strain evidence="5">DSM 13965</strain>
    </source>
</reference>
<dbReference type="eggNOG" id="COG1940">
    <property type="taxonomic scope" value="Bacteria"/>
</dbReference>
<keyword evidence="5" id="KW-0418">Kinase</keyword>